<evidence type="ECO:0000256" key="4">
    <source>
        <dbReference type="SAM" id="Phobius"/>
    </source>
</evidence>
<keyword evidence="2" id="KW-0328">Glycosyltransferase</keyword>
<name>A0A1B6CEH2_9HEMI</name>
<dbReference type="AlphaFoldDB" id="A0A1B6CEH2"/>
<keyword evidence="4" id="KW-0812">Transmembrane</keyword>
<proteinExistence type="inferred from homology"/>
<keyword evidence="4" id="KW-1133">Transmembrane helix</keyword>
<organism evidence="5">
    <name type="scientific">Clastoptera arizonana</name>
    <name type="common">Arizona spittle bug</name>
    <dbReference type="NCBI Taxonomy" id="38151"/>
    <lineage>
        <taxon>Eukaryota</taxon>
        <taxon>Metazoa</taxon>
        <taxon>Ecdysozoa</taxon>
        <taxon>Arthropoda</taxon>
        <taxon>Hexapoda</taxon>
        <taxon>Insecta</taxon>
        <taxon>Pterygota</taxon>
        <taxon>Neoptera</taxon>
        <taxon>Paraneoptera</taxon>
        <taxon>Hemiptera</taxon>
        <taxon>Auchenorrhyncha</taxon>
        <taxon>Cercopoidea</taxon>
        <taxon>Clastopteridae</taxon>
        <taxon>Clastoptera</taxon>
    </lineage>
</organism>
<feature type="non-terminal residue" evidence="5">
    <location>
        <position position="1"/>
    </location>
</feature>
<evidence type="ECO:0000313" key="5">
    <source>
        <dbReference type="EMBL" id="JAS11828.1"/>
    </source>
</evidence>
<accession>A0A1B6CEH2</accession>
<dbReference type="Pfam" id="PF00201">
    <property type="entry name" value="UDPGT"/>
    <property type="match status" value="1"/>
</dbReference>
<comment type="similarity">
    <text evidence="1">Belongs to the UDP-glycosyltransferase family.</text>
</comment>
<keyword evidence="4" id="KW-0472">Membrane</keyword>
<dbReference type="GO" id="GO:0008194">
    <property type="term" value="F:UDP-glycosyltransferase activity"/>
    <property type="evidence" value="ECO:0007669"/>
    <property type="project" value="InterPro"/>
</dbReference>
<gene>
    <name evidence="5" type="ORF">g.12861</name>
</gene>
<feature type="transmembrane region" description="Helical" evidence="4">
    <location>
        <begin position="90"/>
        <end position="113"/>
    </location>
</feature>
<evidence type="ECO:0000256" key="2">
    <source>
        <dbReference type="ARBA" id="ARBA00022676"/>
    </source>
</evidence>
<keyword evidence="3" id="KW-0808">Transferase</keyword>
<reference evidence="5" key="1">
    <citation type="submission" date="2015-12" db="EMBL/GenBank/DDBJ databases">
        <title>De novo transcriptome assembly of four potential Pierce s Disease insect vectors from Arizona vineyards.</title>
        <authorList>
            <person name="Tassone E.E."/>
        </authorList>
    </citation>
    <scope>NUCLEOTIDE SEQUENCE</scope>
</reference>
<evidence type="ECO:0000256" key="3">
    <source>
        <dbReference type="ARBA" id="ARBA00022679"/>
    </source>
</evidence>
<protein>
    <recommendedName>
        <fullName evidence="6">Glucuronosyltransferase</fullName>
    </recommendedName>
</protein>
<dbReference type="InterPro" id="IPR002213">
    <property type="entry name" value="UDP_glucos_trans"/>
</dbReference>
<dbReference type="SUPFAM" id="SSF53756">
    <property type="entry name" value="UDP-Glycosyltransferase/glycogen phosphorylase"/>
    <property type="match status" value="1"/>
</dbReference>
<evidence type="ECO:0008006" key="6">
    <source>
        <dbReference type="Google" id="ProtNLM"/>
    </source>
</evidence>
<dbReference type="PANTHER" id="PTHR48043:SF145">
    <property type="entry name" value="FI06409P-RELATED"/>
    <property type="match status" value="1"/>
</dbReference>
<dbReference type="InterPro" id="IPR050271">
    <property type="entry name" value="UDP-glycosyltransferase"/>
</dbReference>
<evidence type="ECO:0000256" key="1">
    <source>
        <dbReference type="ARBA" id="ARBA00009995"/>
    </source>
</evidence>
<dbReference type="EMBL" id="GEDC01025470">
    <property type="protein sequence ID" value="JAS11828.1"/>
    <property type="molecule type" value="Transcribed_RNA"/>
</dbReference>
<dbReference type="PANTHER" id="PTHR48043">
    <property type="entry name" value="EG:EG0003.4 PROTEIN-RELATED"/>
    <property type="match status" value="1"/>
</dbReference>
<sequence>NQLVQKDVGIRIDYLNITKYSVATAVKTLLEDQSYKENAVHLSKIFNDRPQTPIEVAVFWTEYVLRNKGANHLRTASVNLPWYDHLLLDVFGVIITTFVVTNLLLCHIIKIVIKKIFVKKEKLKTQ</sequence>